<dbReference type="RefSeq" id="WP_056967196.1">
    <property type="nucleotide sequence ID" value="NZ_AYZF01000002.1"/>
</dbReference>
<keyword evidence="1" id="KW-0812">Transmembrane</keyword>
<feature type="transmembrane region" description="Helical" evidence="1">
    <location>
        <begin position="56"/>
        <end position="74"/>
    </location>
</feature>
<feature type="transmembrane region" description="Helical" evidence="1">
    <location>
        <begin position="181"/>
        <end position="201"/>
    </location>
</feature>
<organism evidence="2 3">
    <name type="scientific">Liquorilactobacillus sucicola DSM 21376 = JCM 15457</name>
    <dbReference type="NCBI Taxonomy" id="1423806"/>
    <lineage>
        <taxon>Bacteria</taxon>
        <taxon>Bacillati</taxon>
        <taxon>Bacillota</taxon>
        <taxon>Bacilli</taxon>
        <taxon>Lactobacillales</taxon>
        <taxon>Lactobacillaceae</taxon>
        <taxon>Liquorilactobacillus</taxon>
    </lineage>
</organism>
<name>A0A0R2E590_9LACO</name>
<dbReference type="STRING" id="1423806.FD15_GL000749"/>
<proteinExistence type="predicted"/>
<evidence type="ECO:0000313" key="3">
    <source>
        <dbReference type="Proteomes" id="UP000050961"/>
    </source>
</evidence>
<feature type="transmembrane region" description="Helical" evidence="1">
    <location>
        <begin position="95"/>
        <end position="115"/>
    </location>
</feature>
<feature type="transmembrane region" description="Helical" evidence="1">
    <location>
        <begin position="21"/>
        <end position="44"/>
    </location>
</feature>
<keyword evidence="1" id="KW-0472">Membrane</keyword>
<comment type="caution">
    <text evidence="2">The sequence shown here is derived from an EMBL/GenBank/DDBJ whole genome shotgun (WGS) entry which is preliminary data.</text>
</comment>
<feature type="transmembrane region" description="Helical" evidence="1">
    <location>
        <begin position="237"/>
        <end position="255"/>
    </location>
</feature>
<dbReference type="EMBL" id="AYZF01000002">
    <property type="protein sequence ID" value="KRN07469.1"/>
    <property type="molecule type" value="Genomic_DNA"/>
</dbReference>
<gene>
    <name evidence="2" type="ORF">FD15_GL000749</name>
</gene>
<evidence type="ECO:0000313" key="2">
    <source>
        <dbReference type="EMBL" id="KRN07469.1"/>
    </source>
</evidence>
<protein>
    <submittedName>
        <fullName evidence="2">ABC transporter, permease</fullName>
    </submittedName>
</protein>
<keyword evidence="3" id="KW-1185">Reference proteome</keyword>
<dbReference type="AlphaFoldDB" id="A0A0R2E590"/>
<accession>A0A0R2E590</accession>
<sequence length="263" mass="29753">MITAKEESVVYFLFKRVFRQLLYVLLWLLLGGIVFPMILSFMTGANYSLVEAIKNITLGPMLYIIVGCLALLSYSDFKILIQNGVSRHTYWKAKVIAFLGISTLGQVIGILYAFLLKLTLNGVSWEKFSLFMLIYGGFFKNTTVAYLVSFLFAILSSFVFSLTCILIGSVFSLFTKKQRRLIFLALITLFIVGIVTIADSYDRYGFKVSFRIINMLNFLAGYDQNSAGKTLNPTMPFIDLIVAGVLSSICSLWVMKHFKIRNE</sequence>
<dbReference type="PATRIC" id="fig|1423806.3.peg.761"/>
<keyword evidence="1" id="KW-1133">Transmembrane helix</keyword>
<feature type="transmembrane region" description="Helical" evidence="1">
    <location>
        <begin position="144"/>
        <end position="174"/>
    </location>
</feature>
<evidence type="ECO:0000256" key="1">
    <source>
        <dbReference type="SAM" id="Phobius"/>
    </source>
</evidence>
<dbReference type="Proteomes" id="UP000050961">
    <property type="component" value="Unassembled WGS sequence"/>
</dbReference>
<reference evidence="2 3" key="1">
    <citation type="journal article" date="2015" name="Genome Announc.">
        <title>Expanding the biotechnology potential of lactobacilli through comparative genomics of 213 strains and associated genera.</title>
        <authorList>
            <person name="Sun Z."/>
            <person name="Harris H.M."/>
            <person name="McCann A."/>
            <person name="Guo C."/>
            <person name="Argimon S."/>
            <person name="Zhang W."/>
            <person name="Yang X."/>
            <person name="Jeffery I.B."/>
            <person name="Cooney J.C."/>
            <person name="Kagawa T.F."/>
            <person name="Liu W."/>
            <person name="Song Y."/>
            <person name="Salvetti E."/>
            <person name="Wrobel A."/>
            <person name="Rasinkangas P."/>
            <person name="Parkhill J."/>
            <person name="Rea M.C."/>
            <person name="O'Sullivan O."/>
            <person name="Ritari J."/>
            <person name="Douillard F.P."/>
            <person name="Paul Ross R."/>
            <person name="Yang R."/>
            <person name="Briner A.E."/>
            <person name="Felis G.E."/>
            <person name="de Vos W.M."/>
            <person name="Barrangou R."/>
            <person name="Klaenhammer T.R."/>
            <person name="Caufield P.W."/>
            <person name="Cui Y."/>
            <person name="Zhang H."/>
            <person name="O'Toole P.W."/>
        </authorList>
    </citation>
    <scope>NUCLEOTIDE SEQUENCE [LARGE SCALE GENOMIC DNA]</scope>
    <source>
        <strain evidence="2 3">DSM 21376</strain>
    </source>
</reference>